<evidence type="ECO:0000313" key="4">
    <source>
        <dbReference type="Proteomes" id="UP000094570"/>
    </source>
</evidence>
<protein>
    <recommendedName>
        <fullName evidence="2">PpiC domain-containing protein</fullName>
    </recommendedName>
</protein>
<dbReference type="OrthoDB" id="40816at2"/>
<gene>
    <name evidence="3" type="ORF">A4H02_02890</name>
</gene>
<keyword evidence="4" id="KW-1185">Reference proteome</keyword>
<dbReference type="EMBL" id="LWAF01000003">
    <property type="protein sequence ID" value="ODN30832.1"/>
    <property type="molecule type" value="Genomic_DNA"/>
</dbReference>
<sequence length="455" mass="53357">MRKGFLTVLLVLFFFAIALAETNLVPSKVLTDNVVARITADGKVIENGEILSSEIDEIYQFYSSFYGPFDSVFDEPYVRAYILNEALQERVRSFLAKYENLDVETFVEKYSLVTEADMKRYYEENREELMEDEVYIDLDYAYFDDEEKAREFYEKAQKFGYEKALSESSPVNSDSYDGLKKSETGSLYQDILFGTHPSNLRFFATDDGFFVFNIRKYNDMSTYELFKESEKYTKVREELGKKALEAYVDRRMKELKISVVTTDGYRLWLGIVENRDLPALYNTFRPLVIAVNGQITTKDPWLLSGLVVALEEAGIVDSYKSDYQLILRYLYDNEVRSWPLLARLREVDNSENVMLDYNVLLSRILIEKYISSGDTFSVFQYIMRNLSELETLSSSPNPTVRQKALEYLYRMYKALEDYGRARQYLEKLQGENPYYMNFDEEFKSLEELESNESEE</sequence>
<evidence type="ECO:0000259" key="2">
    <source>
        <dbReference type="Pfam" id="PF13145"/>
    </source>
</evidence>
<evidence type="ECO:0000313" key="3">
    <source>
        <dbReference type="EMBL" id="ODN30832.1"/>
    </source>
</evidence>
<reference evidence="4" key="1">
    <citation type="submission" date="2016-04" db="EMBL/GenBank/DDBJ databases">
        <title>The genome sequence project of a novel Fervidobacterium isolate from a hot spring in Thailand.</title>
        <authorList>
            <person name="Gonzalez J.M."/>
            <person name="Cuecas A."/>
            <person name="Kanoksilapatham W."/>
        </authorList>
    </citation>
    <scope>NUCLEOTIDE SEQUENCE [LARGE SCALE GENOMIC DNA]</scope>
    <source>
        <strain evidence="4">FC2004</strain>
    </source>
</reference>
<name>A0A1E3G3U4_9BACT</name>
<keyword evidence="1" id="KW-0732">Signal</keyword>
<proteinExistence type="predicted"/>
<dbReference type="GO" id="GO:0003755">
    <property type="term" value="F:peptidyl-prolyl cis-trans isomerase activity"/>
    <property type="evidence" value="ECO:0007669"/>
    <property type="project" value="InterPro"/>
</dbReference>
<organism evidence="3 4">
    <name type="scientific">Fervidobacterium thailandense</name>
    <dbReference type="NCBI Taxonomy" id="1008305"/>
    <lineage>
        <taxon>Bacteria</taxon>
        <taxon>Thermotogati</taxon>
        <taxon>Thermotogota</taxon>
        <taxon>Thermotogae</taxon>
        <taxon>Thermotogales</taxon>
        <taxon>Fervidobacteriaceae</taxon>
        <taxon>Fervidobacterium</taxon>
    </lineage>
</organism>
<feature type="chain" id="PRO_5009128027" description="PpiC domain-containing protein" evidence="1">
    <location>
        <begin position="21"/>
        <end position="455"/>
    </location>
</feature>
<feature type="domain" description="PpiC" evidence="2">
    <location>
        <begin position="113"/>
        <end position="218"/>
    </location>
</feature>
<comment type="caution">
    <text evidence="3">The sequence shown here is derived from an EMBL/GenBank/DDBJ whole genome shotgun (WGS) entry which is preliminary data.</text>
</comment>
<dbReference type="Pfam" id="PF13145">
    <property type="entry name" value="Rotamase_2"/>
    <property type="match status" value="1"/>
</dbReference>
<dbReference type="AlphaFoldDB" id="A0A1E3G3U4"/>
<feature type="signal peptide" evidence="1">
    <location>
        <begin position="1"/>
        <end position="20"/>
    </location>
</feature>
<evidence type="ECO:0000256" key="1">
    <source>
        <dbReference type="SAM" id="SignalP"/>
    </source>
</evidence>
<dbReference type="InterPro" id="IPR000297">
    <property type="entry name" value="PPIase_PpiC"/>
</dbReference>
<dbReference type="RefSeq" id="WP_069292670.1">
    <property type="nucleotide sequence ID" value="NZ_CP140110.1"/>
</dbReference>
<dbReference type="Proteomes" id="UP000094570">
    <property type="component" value="Unassembled WGS sequence"/>
</dbReference>
<dbReference type="STRING" id="1008305.A4H02_02890"/>
<accession>A0A1E3G3U4</accession>